<protein>
    <submittedName>
        <fullName evidence="2">DUF1178 family protein</fullName>
    </submittedName>
</protein>
<sequence length="143" mass="15518">MIQYSLKCAKGHTFDSWFQSASAYDRLAKAGMVECGVCGGTDVDKAVMTPRVGTSRADAPPVPRKLSEPASPAEQAMAELRRKIEANADYVGRDFAREARAMHEGETPERPIFGEAAVGEARKLLEDGIPVAPLPFLPNRKTN</sequence>
<accession>A0ABY2XDC9</accession>
<evidence type="ECO:0000313" key="3">
    <source>
        <dbReference type="Proteomes" id="UP001191082"/>
    </source>
</evidence>
<dbReference type="Proteomes" id="UP001191082">
    <property type="component" value="Unassembled WGS sequence"/>
</dbReference>
<dbReference type="PIRSF" id="PIRSF032131">
    <property type="entry name" value="UCP032131"/>
    <property type="match status" value="1"/>
</dbReference>
<organism evidence="2 3">
    <name type="scientific">Arenibacterium halophilum</name>
    <dbReference type="NCBI Taxonomy" id="2583821"/>
    <lineage>
        <taxon>Bacteria</taxon>
        <taxon>Pseudomonadati</taxon>
        <taxon>Pseudomonadota</taxon>
        <taxon>Alphaproteobacteria</taxon>
        <taxon>Rhodobacterales</taxon>
        <taxon>Paracoccaceae</taxon>
        <taxon>Arenibacterium</taxon>
    </lineage>
</organism>
<feature type="region of interest" description="Disordered" evidence="1">
    <location>
        <begin position="49"/>
        <end position="72"/>
    </location>
</feature>
<name>A0ABY2XDC9_9RHOB</name>
<dbReference type="InterPro" id="IPR009562">
    <property type="entry name" value="DUF1178"/>
</dbReference>
<evidence type="ECO:0000313" key="2">
    <source>
        <dbReference type="EMBL" id="TMV15024.1"/>
    </source>
</evidence>
<evidence type="ECO:0000256" key="1">
    <source>
        <dbReference type="SAM" id="MobiDB-lite"/>
    </source>
</evidence>
<keyword evidence="3" id="KW-1185">Reference proteome</keyword>
<reference evidence="2 3" key="1">
    <citation type="submission" date="2019-05" db="EMBL/GenBank/DDBJ databases">
        <title>Marivita sp. nov. isolated from sea sediment.</title>
        <authorList>
            <person name="Kim W."/>
        </authorList>
    </citation>
    <scope>NUCLEOTIDE SEQUENCE [LARGE SCALE GENOMIC DNA]</scope>
    <source>
        <strain evidence="2 3">CAU 1492</strain>
    </source>
</reference>
<gene>
    <name evidence="2" type="ORF">FGK64_03385</name>
</gene>
<dbReference type="RefSeq" id="WP_138862374.1">
    <property type="nucleotide sequence ID" value="NZ_VCPC01000001.1"/>
</dbReference>
<dbReference type="EMBL" id="VCPC01000001">
    <property type="protein sequence ID" value="TMV15024.1"/>
    <property type="molecule type" value="Genomic_DNA"/>
</dbReference>
<proteinExistence type="predicted"/>
<dbReference type="Pfam" id="PF06676">
    <property type="entry name" value="DUF1178"/>
    <property type="match status" value="1"/>
</dbReference>
<comment type="caution">
    <text evidence="2">The sequence shown here is derived from an EMBL/GenBank/DDBJ whole genome shotgun (WGS) entry which is preliminary data.</text>
</comment>